<dbReference type="GO" id="GO:0006974">
    <property type="term" value="P:DNA damage response"/>
    <property type="evidence" value="ECO:0007669"/>
    <property type="project" value="TreeGrafter"/>
</dbReference>
<evidence type="ECO:0000259" key="2">
    <source>
        <dbReference type="Pfam" id="PF05360"/>
    </source>
</evidence>
<sequence>MSNQPVNQPTPTFVAASWLALSAGLGAYLSGLWNSDMPLNEKGYYLTVMLFGLFAAISLQKSVRDKMEGIPVTRIYYLLCWLSLIAAILLLVTGLWNATLTPSEKGFYGMSFILSIFASVTIQKNTRDLAGQASSDTLSNHHEQAIDSDPQ</sequence>
<dbReference type="PANTHER" id="PTHR37290">
    <property type="entry name" value="INNER MEMBRANE PROTEIN YIAA-RELATED"/>
    <property type="match status" value="1"/>
</dbReference>
<keyword evidence="1" id="KW-1133">Transmembrane helix</keyword>
<dbReference type="EMBL" id="JACJFM010000003">
    <property type="protein sequence ID" value="MBB1485696.1"/>
    <property type="molecule type" value="Genomic_DNA"/>
</dbReference>
<dbReference type="RefSeq" id="WP_182807480.1">
    <property type="nucleotide sequence ID" value="NZ_JACJFM010000003.1"/>
</dbReference>
<protein>
    <recommendedName>
        <fullName evidence="2">YiaAB two helix domain-containing protein</fullName>
    </recommendedName>
</protein>
<evidence type="ECO:0000256" key="1">
    <source>
        <dbReference type="SAM" id="Phobius"/>
    </source>
</evidence>
<feature type="domain" description="YiaAB two helix" evidence="2">
    <location>
        <begin position="76"/>
        <end position="128"/>
    </location>
</feature>
<gene>
    <name evidence="3" type="ORF">H4O21_03615</name>
</gene>
<feature type="transmembrane region" description="Helical" evidence="1">
    <location>
        <begin position="105"/>
        <end position="122"/>
    </location>
</feature>
<dbReference type="Proteomes" id="UP000565262">
    <property type="component" value="Unassembled WGS sequence"/>
</dbReference>
<dbReference type="InterPro" id="IPR038972">
    <property type="entry name" value="YiaA-like"/>
</dbReference>
<dbReference type="AlphaFoldDB" id="A0A839IN28"/>
<feature type="transmembrane region" description="Helical" evidence="1">
    <location>
        <begin position="43"/>
        <end position="63"/>
    </location>
</feature>
<feature type="transmembrane region" description="Helical" evidence="1">
    <location>
        <begin position="75"/>
        <end position="99"/>
    </location>
</feature>
<dbReference type="GO" id="GO:0005886">
    <property type="term" value="C:plasma membrane"/>
    <property type="evidence" value="ECO:0007669"/>
    <property type="project" value="TreeGrafter"/>
</dbReference>
<dbReference type="PANTHER" id="PTHR37290:SF1">
    <property type="entry name" value="INNER MEMBRANE PROTEIN YIAA"/>
    <property type="match status" value="1"/>
</dbReference>
<feature type="transmembrane region" description="Helical" evidence="1">
    <location>
        <begin position="12"/>
        <end position="31"/>
    </location>
</feature>
<dbReference type="InterPro" id="IPR008024">
    <property type="entry name" value="YiaAB"/>
</dbReference>
<keyword evidence="1" id="KW-0812">Transmembrane</keyword>
<keyword evidence="4" id="KW-1185">Reference proteome</keyword>
<name>A0A839IN28_9GAMM</name>
<keyword evidence="1" id="KW-0472">Membrane</keyword>
<proteinExistence type="predicted"/>
<dbReference type="NCBIfam" id="NF008482">
    <property type="entry name" value="PRK11383.1"/>
    <property type="match status" value="1"/>
</dbReference>
<reference evidence="3 4" key="1">
    <citation type="submission" date="2020-08" db="EMBL/GenBank/DDBJ databases">
        <title>Oceanospirillum sp. nov. isolated from marine sediment.</title>
        <authorList>
            <person name="Ji X."/>
        </authorList>
    </citation>
    <scope>NUCLEOTIDE SEQUENCE [LARGE SCALE GENOMIC DNA]</scope>
    <source>
        <strain evidence="3 4">D5</strain>
    </source>
</reference>
<accession>A0A839IN28</accession>
<feature type="domain" description="YiaAB two helix" evidence="2">
    <location>
        <begin position="13"/>
        <end position="65"/>
    </location>
</feature>
<evidence type="ECO:0000313" key="3">
    <source>
        <dbReference type="EMBL" id="MBB1485696.1"/>
    </source>
</evidence>
<evidence type="ECO:0000313" key="4">
    <source>
        <dbReference type="Proteomes" id="UP000565262"/>
    </source>
</evidence>
<organism evidence="3 4">
    <name type="scientific">Oceanospirillum sediminis</name>
    <dbReference type="NCBI Taxonomy" id="2760088"/>
    <lineage>
        <taxon>Bacteria</taxon>
        <taxon>Pseudomonadati</taxon>
        <taxon>Pseudomonadota</taxon>
        <taxon>Gammaproteobacteria</taxon>
        <taxon>Oceanospirillales</taxon>
        <taxon>Oceanospirillaceae</taxon>
        <taxon>Oceanospirillum</taxon>
    </lineage>
</organism>
<comment type="caution">
    <text evidence="3">The sequence shown here is derived from an EMBL/GenBank/DDBJ whole genome shotgun (WGS) entry which is preliminary data.</text>
</comment>
<dbReference type="Pfam" id="PF05360">
    <property type="entry name" value="YiaAB"/>
    <property type="match status" value="2"/>
</dbReference>